<reference evidence="2" key="1">
    <citation type="submission" date="2009-02" db="EMBL/GenBank/DDBJ databases">
        <title>The Genome Sequence of Ajellomyces capsulatus strain G186AR.</title>
        <authorList>
            <consortium name="The Broad Institute Genome Sequencing Platform"/>
            <person name="Champion M."/>
            <person name="Cuomo C."/>
            <person name="Ma L.-J."/>
            <person name="Henn M.R."/>
            <person name="Sil A."/>
            <person name="Goldman B."/>
            <person name="Young S.K."/>
            <person name="Kodira C.D."/>
            <person name="Zeng Q."/>
            <person name="Koehrsen M."/>
            <person name="Alvarado L."/>
            <person name="Berlin A."/>
            <person name="Borenstein D."/>
            <person name="Chen Z."/>
            <person name="Engels R."/>
            <person name="Freedman E."/>
            <person name="Gellesch M."/>
            <person name="Goldberg J."/>
            <person name="Griggs A."/>
            <person name="Gujja S."/>
            <person name="Heiman D."/>
            <person name="Hepburn T."/>
            <person name="Howarth C."/>
            <person name="Jen D."/>
            <person name="Larson L."/>
            <person name="Lewis B."/>
            <person name="Mehta T."/>
            <person name="Park D."/>
            <person name="Pearson M."/>
            <person name="Roberts A."/>
            <person name="Saif S."/>
            <person name="Shea T."/>
            <person name="Shenoy N."/>
            <person name="Sisk P."/>
            <person name="Stolte C."/>
            <person name="Sykes S."/>
            <person name="Walk T."/>
            <person name="White J."/>
            <person name="Yandava C."/>
            <person name="Klein B."/>
            <person name="McEwen J.G."/>
            <person name="Puccia R."/>
            <person name="Goldman G.H."/>
            <person name="Felipe M.S."/>
            <person name="Nino-Vega G."/>
            <person name="San-Blas G."/>
            <person name="Taylor J."/>
            <person name="Mendoza L."/>
            <person name="Galagan J."/>
            <person name="Nusbaum C."/>
            <person name="Birren B."/>
        </authorList>
    </citation>
    <scope>NUCLEOTIDE SEQUENCE</scope>
    <source>
        <strain evidence="2">G186AR</strain>
    </source>
</reference>
<protein>
    <submittedName>
        <fullName evidence="2">Uncharacterized protein</fullName>
    </submittedName>
</protein>
<evidence type="ECO:0000313" key="2">
    <source>
        <dbReference type="EMBL" id="EEH10208.1"/>
    </source>
</evidence>
<proteinExistence type="predicted"/>
<dbReference type="HOGENOM" id="CLU_3260402_0_0_1"/>
<accession>C0NG37</accession>
<keyword evidence="1" id="KW-0732">Signal</keyword>
<sequence length="42" mass="4568">MPLRPDTKALVVFLAMVNVCISVESSELKASVGERISFVFSP</sequence>
<name>C0NG37_AJECG</name>
<feature type="signal peptide" evidence="1">
    <location>
        <begin position="1"/>
        <end position="22"/>
    </location>
</feature>
<keyword evidence="3" id="KW-1185">Reference proteome</keyword>
<dbReference type="AlphaFoldDB" id="C0NG37"/>
<dbReference type="Proteomes" id="UP000001631">
    <property type="component" value="Unassembled WGS sequence"/>
</dbReference>
<dbReference type="RefSeq" id="XP_045290688.1">
    <property type="nucleotide sequence ID" value="XM_045428902.1"/>
</dbReference>
<gene>
    <name evidence="2" type="ORF">HCBG_01853</name>
</gene>
<dbReference type="EMBL" id="GG663364">
    <property type="protein sequence ID" value="EEH10208.1"/>
    <property type="molecule type" value="Genomic_DNA"/>
</dbReference>
<feature type="chain" id="PRO_5002900897" evidence="1">
    <location>
        <begin position="23"/>
        <end position="42"/>
    </location>
</feature>
<organism evidence="2 3">
    <name type="scientific">Ajellomyces capsulatus (strain G186AR / H82 / ATCC MYA-2454 / RMSCC 2432)</name>
    <name type="common">Darling's disease fungus</name>
    <name type="synonym">Histoplasma capsulatum</name>
    <dbReference type="NCBI Taxonomy" id="447093"/>
    <lineage>
        <taxon>Eukaryota</taxon>
        <taxon>Fungi</taxon>
        <taxon>Dikarya</taxon>
        <taxon>Ascomycota</taxon>
        <taxon>Pezizomycotina</taxon>
        <taxon>Eurotiomycetes</taxon>
        <taxon>Eurotiomycetidae</taxon>
        <taxon>Onygenales</taxon>
        <taxon>Ajellomycetaceae</taxon>
        <taxon>Histoplasma</taxon>
    </lineage>
</organism>
<evidence type="ECO:0000313" key="3">
    <source>
        <dbReference type="Proteomes" id="UP000001631"/>
    </source>
</evidence>
<dbReference type="InParanoid" id="C0NG37"/>
<dbReference type="GeneID" id="69034869"/>
<evidence type="ECO:0000256" key="1">
    <source>
        <dbReference type="SAM" id="SignalP"/>
    </source>
</evidence>